<name>A0A485K7J8_9STRA</name>
<comment type="similarity">
    <text evidence="1">Belongs to the thioredoxin family.</text>
</comment>
<dbReference type="GO" id="GO:0047134">
    <property type="term" value="F:protein-disulfide reductase [NAD(P)H] activity"/>
    <property type="evidence" value="ECO:0007669"/>
    <property type="project" value="InterPro"/>
</dbReference>
<organism evidence="4 5">
    <name type="scientific">Aphanomyces stellatus</name>
    <dbReference type="NCBI Taxonomy" id="120398"/>
    <lineage>
        <taxon>Eukaryota</taxon>
        <taxon>Sar</taxon>
        <taxon>Stramenopiles</taxon>
        <taxon>Oomycota</taxon>
        <taxon>Saprolegniomycetes</taxon>
        <taxon>Saprolegniales</taxon>
        <taxon>Verrucalvaceae</taxon>
        <taxon>Aphanomyces</taxon>
    </lineage>
</organism>
<reference evidence="3" key="2">
    <citation type="submission" date="2019-06" db="EMBL/GenBank/DDBJ databases">
        <title>Genomics analysis of Aphanomyces spp. identifies a new class of oomycete effector associated with host adaptation.</title>
        <authorList>
            <person name="Gaulin E."/>
        </authorList>
    </citation>
    <scope>NUCLEOTIDE SEQUENCE</scope>
    <source>
        <strain evidence="3">CBS 578.67</strain>
    </source>
</reference>
<evidence type="ECO:0000313" key="3">
    <source>
        <dbReference type="EMBL" id="KAF0719822.1"/>
    </source>
</evidence>
<gene>
    <name evidence="4" type="primary">Aste57867_767</name>
    <name evidence="3" type="ORF">As57867_000766</name>
    <name evidence="4" type="ORF">ASTE57867_767</name>
</gene>
<evidence type="ECO:0000259" key="2">
    <source>
        <dbReference type="Pfam" id="PF06110"/>
    </source>
</evidence>
<accession>A0A485K7J8</accession>
<dbReference type="PANTHER" id="PTHR12452">
    <property type="entry name" value="42-9-9 PROTEIN-RELATED"/>
    <property type="match status" value="1"/>
</dbReference>
<dbReference type="GO" id="GO:0005829">
    <property type="term" value="C:cytosol"/>
    <property type="evidence" value="ECO:0007669"/>
    <property type="project" value="TreeGrafter"/>
</dbReference>
<keyword evidence="5" id="KW-1185">Reference proteome</keyword>
<evidence type="ECO:0000313" key="4">
    <source>
        <dbReference type="EMBL" id="VFT77991.1"/>
    </source>
</evidence>
<feature type="domain" description="Thioredoxin" evidence="2">
    <location>
        <begin position="208"/>
        <end position="305"/>
    </location>
</feature>
<evidence type="ECO:0000313" key="5">
    <source>
        <dbReference type="Proteomes" id="UP000332933"/>
    </source>
</evidence>
<dbReference type="InterPro" id="IPR036249">
    <property type="entry name" value="Thioredoxin-like_sf"/>
</dbReference>
<protein>
    <submittedName>
        <fullName evidence="4">Aste57867_767 protein</fullName>
    </submittedName>
</protein>
<proteinExistence type="inferred from homology"/>
<dbReference type="Pfam" id="PF06110">
    <property type="entry name" value="TXD17-like_Trx"/>
    <property type="match status" value="2"/>
</dbReference>
<evidence type="ECO:0000256" key="1">
    <source>
        <dbReference type="ARBA" id="ARBA00008987"/>
    </source>
</evidence>
<dbReference type="EMBL" id="VJMH01000046">
    <property type="protein sequence ID" value="KAF0719822.1"/>
    <property type="molecule type" value="Genomic_DNA"/>
</dbReference>
<dbReference type="SUPFAM" id="SSF52833">
    <property type="entry name" value="Thioredoxin-like"/>
    <property type="match status" value="1"/>
</dbReference>
<reference evidence="4 5" key="1">
    <citation type="submission" date="2019-03" db="EMBL/GenBank/DDBJ databases">
        <authorList>
            <person name="Gaulin E."/>
            <person name="Dumas B."/>
        </authorList>
    </citation>
    <scope>NUCLEOTIDE SEQUENCE [LARGE SCALE GENOMIC DNA]</scope>
    <source>
        <strain evidence="4">CBS 568.67</strain>
    </source>
</reference>
<dbReference type="EMBL" id="CAADRA010000046">
    <property type="protein sequence ID" value="VFT77991.1"/>
    <property type="molecule type" value="Genomic_DNA"/>
</dbReference>
<dbReference type="PANTHER" id="PTHR12452:SF0">
    <property type="entry name" value="THIOREDOXIN DOMAIN-CONTAINING PROTEIN 17"/>
    <property type="match status" value="1"/>
</dbReference>
<feature type="domain" description="Thioredoxin" evidence="2">
    <location>
        <begin position="76"/>
        <end position="159"/>
    </location>
</feature>
<dbReference type="Proteomes" id="UP000332933">
    <property type="component" value="Unassembled WGS sequence"/>
</dbReference>
<dbReference type="InterPro" id="IPR045108">
    <property type="entry name" value="TXNDC17-like"/>
</dbReference>
<dbReference type="OrthoDB" id="78947at2759"/>
<dbReference type="Gene3D" id="3.40.30.10">
    <property type="entry name" value="Glutaredoxin"/>
    <property type="match status" value="2"/>
</dbReference>
<sequence length="329" mass="37097">MRRITWMNFMQVCMGVFLVSSIYFVSEISTSLNSQAAISMLNHRNHIRGKHAQHVLHRHNVDGFHAAMDFLDQLHIDDTEPFFVLLVSSKLSNGKYWCGDCEVAAPIFNEVLAATSVRHLLVDVGDRGDWYNMSNGFRTDPRFQVDEIPALLRYDPVTKSNTPLLTGAAFLSDAAILRTIFQTPPQPALPTTTHITTFPDMVEYLRTYETTNQTHSLFVYFVSGANAAGKLWCPFCAKAELPVTTYFKYFAPSDAVLLRVVTASSLQDWKRADNPFKVQKVITISGLPMVIRANPQRDMTTEALHFEEFTAFFEETAQLATFFQGGAYA</sequence>
<dbReference type="AlphaFoldDB" id="A0A485K7J8"/>
<dbReference type="InterPro" id="IPR010357">
    <property type="entry name" value="TXNDC17_dom"/>
</dbReference>